<reference evidence="1" key="1">
    <citation type="journal article" date="2020" name="Nature">
        <title>Giant virus diversity and host interactions through global metagenomics.</title>
        <authorList>
            <person name="Schulz F."/>
            <person name="Roux S."/>
            <person name="Paez-Espino D."/>
            <person name="Jungbluth S."/>
            <person name="Walsh D.A."/>
            <person name="Denef V.J."/>
            <person name="McMahon K.D."/>
            <person name="Konstantinidis K.T."/>
            <person name="Eloe-Fadrosh E.A."/>
            <person name="Kyrpides N.C."/>
            <person name="Woyke T."/>
        </authorList>
    </citation>
    <scope>NUCLEOTIDE SEQUENCE</scope>
    <source>
        <strain evidence="1">GVMAG-M-3300023184-17</strain>
    </source>
</reference>
<accession>A0A6C0HX51</accession>
<protein>
    <submittedName>
        <fullName evidence="1">Uncharacterized protein</fullName>
    </submittedName>
</protein>
<evidence type="ECO:0000313" key="1">
    <source>
        <dbReference type="EMBL" id="QHT85331.1"/>
    </source>
</evidence>
<name>A0A6C0HX51_9ZZZZ</name>
<proteinExistence type="predicted"/>
<dbReference type="AlphaFoldDB" id="A0A6C0HX51"/>
<sequence>MVSTEITIGKLTFRLIDFNNLLHHHHYIIRVVGGLHGCYVAGRFLERTFPRNPRFIQVHTDGSGYFQPVGARFFIRDIYGEKRGLRTFTSNDYYYELVPKKQVAQEAMEKRALQMILQNLIGDNCFTY</sequence>
<dbReference type="EMBL" id="MN740041">
    <property type="protein sequence ID" value="QHT85331.1"/>
    <property type="molecule type" value="Genomic_DNA"/>
</dbReference>
<organism evidence="1">
    <name type="scientific">viral metagenome</name>
    <dbReference type="NCBI Taxonomy" id="1070528"/>
    <lineage>
        <taxon>unclassified sequences</taxon>
        <taxon>metagenomes</taxon>
        <taxon>organismal metagenomes</taxon>
    </lineage>
</organism>